<dbReference type="RefSeq" id="WP_191667989.1">
    <property type="nucleotide sequence ID" value="NZ_QORN01000019.1"/>
</dbReference>
<sequence length="107" mass="12387">MKLTETQKNCLYCHEATQEELEDLGGDRILKILKEKVGYSDEELADTLLAWPFYDDWEDGSQVYCLTGMKGSQMCYLMSFDFDEETYSGHVICYCPICGRPLNEEED</sequence>
<reference evidence="1 2" key="1">
    <citation type="submission" date="2018-07" db="EMBL/GenBank/DDBJ databases">
        <title>Phylogenomic Insights into understanding Host Adaptation of Lactobacillus reuteri by a novel species, Lactobacillus spp. M31.</title>
        <authorList>
            <person name="Sharma S."/>
            <person name="Patil P."/>
            <person name="Korpole S."/>
            <person name="Patil P.B."/>
        </authorList>
    </citation>
    <scope>NUCLEOTIDE SEQUENCE [LARGE SCALE GENOMIC DNA]</scope>
    <source>
        <strain evidence="1 2">M31</strain>
    </source>
</reference>
<dbReference type="Proteomes" id="UP000704341">
    <property type="component" value="Unassembled WGS sequence"/>
</dbReference>
<evidence type="ECO:0000313" key="2">
    <source>
        <dbReference type="Proteomes" id="UP000704341"/>
    </source>
</evidence>
<dbReference type="EMBL" id="QORN01000019">
    <property type="protein sequence ID" value="MBD5806524.1"/>
    <property type="molecule type" value="Genomic_DNA"/>
</dbReference>
<comment type="caution">
    <text evidence="1">The sequence shown here is derived from an EMBL/GenBank/DDBJ whole genome shotgun (WGS) entry which is preliminary data.</text>
</comment>
<evidence type="ECO:0000313" key="1">
    <source>
        <dbReference type="EMBL" id="MBD5806524.1"/>
    </source>
</evidence>
<name>A0ABR8P775_9LACO</name>
<gene>
    <name evidence="1" type="ORF">DTK66_05270</name>
</gene>
<organism evidence="1 2">
    <name type="scientific">Limosilactobacillus walteri</name>
    <dbReference type="NCBI Taxonomy" id="2268022"/>
    <lineage>
        <taxon>Bacteria</taxon>
        <taxon>Bacillati</taxon>
        <taxon>Bacillota</taxon>
        <taxon>Bacilli</taxon>
        <taxon>Lactobacillales</taxon>
        <taxon>Lactobacillaceae</taxon>
        <taxon>Limosilactobacillus</taxon>
    </lineage>
</organism>
<protein>
    <submittedName>
        <fullName evidence="1">Uncharacterized protein</fullName>
    </submittedName>
</protein>
<proteinExistence type="predicted"/>
<keyword evidence="2" id="KW-1185">Reference proteome</keyword>
<accession>A0ABR8P775</accession>